<organism evidence="8 9">
    <name type="scientific">Lymnaea stagnalis</name>
    <name type="common">Great pond snail</name>
    <name type="synonym">Helix stagnalis</name>
    <dbReference type="NCBI Taxonomy" id="6523"/>
    <lineage>
        <taxon>Eukaryota</taxon>
        <taxon>Metazoa</taxon>
        <taxon>Spiralia</taxon>
        <taxon>Lophotrochozoa</taxon>
        <taxon>Mollusca</taxon>
        <taxon>Gastropoda</taxon>
        <taxon>Heterobranchia</taxon>
        <taxon>Euthyneura</taxon>
        <taxon>Panpulmonata</taxon>
        <taxon>Hygrophila</taxon>
        <taxon>Lymnaeoidea</taxon>
        <taxon>Lymnaeidae</taxon>
        <taxon>Lymnaea</taxon>
    </lineage>
</organism>
<evidence type="ECO:0000256" key="6">
    <source>
        <dbReference type="ARBA" id="ARBA00023136"/>
    </source>
</evidence>
<sequence>MSAQSAIDQFALPAAVTILGIYQLSVRFVTAVVKSRQKFKVQVPDTNGPPEFIRTYRAHQNTLEFYPVSVVCLWIASLFFHPVPASVAYLGFLIGRERYFWGYIETADKRIPGFKFSIKCLIGLFAMCIFGVVHKFVRYYGGIDIWLKIISNGSFSESDL</sequence>
<dbReference type="GO" id="GO:0004602">
    <property type="term" value="F:glutathione peroxidase activity"/>
    <property type="evidence" value="ECO:0007669"/>
    <property type="project" value="TreeGrafter"/>
</dbReference>
<dbReference type="EMBL" id="CAXITT010000183">
    <property type="protein sequence ID" value="CAL1534815.1"/>
    <property type="molecule type" value="Genomic_DNA"/>
</dbReference>
<dbReference type="Gene3D" id="1.20.120.550">
    <property type="entry name" value="Membrane associated eicosanoid/glutathione metabolism-like domain"/>
    <property type="match status" value="1"/>
</dbReference>
<dbReference type="PRINTS" id="PR00488">
    <property type="entry name" value="5LPOXGNASEAP"/>
</dbReference>
<keyword evidence="9" id="KW-1185">Reference proteome</keyword>
<dbReference type="GO" id="GO:0019370">
    <property type="term" value="P:leukotriene biosynthetic process"/>
    <property type="evidence" value="ECO:0007669"/>
    <property type="project" value="UniProtKB-KW"/>
</dbReference>
<keyword evidence="3" id="KW-0434">Leukotriene biosynthesis</keyword>
<keyword evidence="2 7" id="KW-0812">Transmembrane</keyword>
<dbReference type="GO" id="GO:0005789">
    <property type="term" value="C:endoplasmic reticulum membrane"/>
    <property type="evidence" value="ECO:0007669"/>
    <property type="project" value="UniProtKB-SubCell"/>
</dbReference>
<dbReference type="Proteomes" id="UP001497497">
    <property type="component" value="Unassembled WGS sequence"/>
</dbReference>
<dbReference type="GO" id="GO:0008047">
    <property type="term" value="F:enzyme activator activity"/>
    <property type="evidence" value="ECO:0007669"/>
    <property type="project" value="InterPro"/>
</dbReference>
<evidence type="ECO:0000256" key="7">
    <source>
        <dbReference type="SAM" id="Phobius"/>
    </source>
</evidence>
<feature type="transmembrane region" description="Helical" evidence="7">
    <location>
        <begin position="65"/>
        <end position="95"/>
    </location>
</feature>
<dbReference type="InterPro" id="IPR001446">
    <property type="entry name" value="5_LipOase_AP"/>
</dbReference>
<name>A0AAV2HL82_LYMST</name>
<dbReference type="GO" id="GO:0005635">
    <property type="term" value="C:nuclear envelope"/>
    <property type="evidence" value="ECO:0007669"/>
    <property type="project" value="TreeGrafter"/>
</dbReference>
<dbReference type="PANTHER" id="PTHR10250">
    <property type="entry name" value="MICROSOMAL GLUTATHIONE S-TRANSFERASE"/>
    <property type="match status" value="1"/>
</dbReference>
<dbReference type="AlphaFoldDB" id="A0AAV2HL82"/>
<dbReference type="SUPFAM" id="SSF161084">
    <property type="entry name" value="MAPEG domain-like"/>
    <property type="match status" value="1"/>
</dbReference>
<evidence type="ECO:0000313" key="9">
    <source>
        <dbReference type="Proteomes" id="UP001497497"/>
    </source>
</evidence>
<comment type="subcellular location">
    <subcellularLocation>
        <location evidence="1">Endoplasmic reticulum membrane</location>
        <topology evidence="1">Multi-pass membrane protein</topology>
    </subcellularLocation>
</comment>
<protein>
    <recommendedName>
        <fullName evidence="10">Microsomal glutathione S-transferase 2</fullName>
    </recommendedName>
</protein>
<dbReference type="FunFam" id="1.20.120.550:FF:000003">
    <property type="entry name" value="Leukotriene C4 synthase"/>
    <property type="match status" value="1"/>
</dbReference>
<keyword evidence="4" id="KW-0256">Endoplasmic reticulum</keyword>
<evidence type="ECO:0000256" key="5">
    <source>
        <dbReference type="ARBA" id="ARBA00022989"/>
    </source>
</evidence>
<dbReference type="GO" id="GO:0004364">
    <property type="term" value="F:glutathione transferase activity"/>
    <property type="evidence" value="ECO:0007669"/>
    <property type="project" value="TreeGrafter"/>
</dbReference>
<evidence type="ECO:0000256" key="1">
    <source>
        <dbReference type="ARBA" id="ARBA00004477"/>
    </source>
</evidence>
<feature type="transmembrane region" description="Helical" evidence="7">
    <location>
        <begin position="116"/>
        <end position="137"/>
    </location>
</feature>
<evidence type="ECO:0008006" key="10">
    <source>
        <dbReference type="Google" id="ProtNLM"/>
    </source>
</evidence>
<accession>A0AAV2HL82</accession>
<dbReference type="InterPro" id="IPR023352">
    <property type="entry name" value="MAPEG-like_dom_sf"/>
</dbReference>
<proteinExistence type="predicted"/>
<dbReference type="InterPro" id="IPR001129">
    <property type="entry name" value="Membr-assoc_MAPEG"/>
</dbReference>
<evidence type="ECO:0000256" key="2">
    <source>
        <dbReference type="ARBA" id="ARBA00022692"/>
    </source>
</evidence>
<evidence type="ECO:0000256" key="4">
    <source>
        <dbReference type="ARBA" id="ARBA00022824"/>
    </source>
</evidence>
<dbReference type="Pfam" id="PF01124">
    <property type="entry name" value="MAPEG"/>
    <property type="match status" value="1"/>
</dbReference>
<reference evidence="8 9" key="1">
    <citation type="submission" date="2024-04" db="EMBL/GenBank/DDBJ databases">
        <authorList>
            <consortium name="Genoscope - CEA"/>
            <person name="William W."/>
        </authorList>
    </citation>
    <scope>NUCLEOTIDE SEQUENCE [LARGE SCALE GENOMIC DNA]</scope>
</reference>
<keyword evidence="6 7" id="KW-0472">Membrane</keyword>
<comment type="caution">
    <text evidence="8">The sequence shown here is derived from an EMBL/GenBank/DDBJ whole genome shotgun (WGS) entry which is preliminary data.</text>
</comment>
<gene>
    <name evidence="8" type="ORF">GSLYS_00008775001</name>
</gene>
<dbReference type="InterPro" id="IPR050997">
    <property type="entry name" value="MAPEG"/>
</dbReference>
<dbReference type="PANTHER" id="PTHR10250:SF15">
    <property type="entry name" value="MICROSOMAL GLUTATHIONE S-TRANSFERASE-RELATED"/>
    <property type="match status" value="1"/>
</dbReference>
<evidence type="ECO:0000313" key="8">
    <source>
        <dbReference type="EMBL" id="CAL1534815.1"/>
    </source>
</evidence>
<keyword evidence="5 7" id="KW-1133">Transmembrane helix</keyword>
<evidence type="ECO:0000256" key="3">
    <source>
        <dbReference type="ARBA" id="ARBA00022751"/>
    </source>
</evidence>